<dbReference type="GO" id="GO:0016020">
    <property type="term" value="C:membrane"/>
    <property type="evidence" value="ECO:0007669"/>
    <property type="project" value="TreeGrafter"/>
</dbReference>
<dbReference type="SUPFAM" id="SSF49562">
    <property type="entry name" value="C2 domain (Calcium/lipid-binding domain, CaLB)"/>
    <property type="match status" value="1"/>
</dbReference>
<dbReference type="EMBL" id="JAAVVJ010000019">
    <property type="protein sequence ID" value="KAF7200741.1"/>
    <property type="molecule type" value="Genomic_DNA"/>
</dbReference>
<evidence type="ECO:0000313" key="5">
    <source>
        <dbReference type="Proteomes" id="UP000822369"/>
    </source>
</evidence>
<reference evidence="4" key="1">
    <citation type="submission" date="2020-03" db="EMBL/GenBank/DDBJ databases">
        <title>Intra-Species Differences in Population Size shape Life History and Genome Evolution.</title>
        <authorList>
            <person name="Willemsen D."/>
            <person name="Cui R."/>
            <person name="Valenzano D.R."/>
        </authorList>
    </citation>
    <scope>NUCLEOTIDE SEQUENCE</scope>
    <source>
        <strain evidence="4">GRZ</strain>
        <tissue evidence="4">Whole</tissue>
    </source>
</reference>
<comment type="caution">
    <text evidence="4">The sequence shown here is derived from an EMBL/GenBank/DDBJ whole genome shotgun (WGS) entry which is preliminary data.</text>
</comment>
<dbReference type="PANTHER" id="PTHR46096">
    <property type="entry name" value="PERFORIN-1"/>
    <property type="match status" value="1"/>
</dbReference>
<dbReference type="KEGG" id="nfu:107394355"/>
<evidence type="ECO:0000313" key="4">
    <source>
        <dbReference type="EMBL" id="KAF7200741.1"/>
    </source>
</evidence>
<accession>A0A9D3BAX8</accession>
<dbReference type="Proteomes" id="UP000822369">
    <property type="component" value="Chromosome 19"/>
</dbReference>
<dbReference type="InterPro" id="IPR035892">
    <property type="entry name" value="C2_domain_sf"/>
</dbReference>
<dbReference type="GO" id="GO:0022829">
    <property type="term" value="F:wide pore channel activity"/>
    <property type="evidence" value="ECO:0007669"/>
    <property type="project" value="TreeGrafter"/>
</dbReference>
<feature type="domain" description="C2" evidence="3">
    <location>
        <begin position="19"/>
        <end position="132"/>
    </location>
</feature>
<dbReference type="GO" id="GO:0001771">
    <property type="term" value="P:immunological synapse formation"/>
    <property type="evidence" value="ECO:0007669"/>
    <property type="project" value="TreeGrafter"/>
</dbReference>
<evidence type="ECO:0000256" key="1">
    <source>
        <dbReference type="ARBA" id="ARBA00022729"/>
    </source>
</evidence>
<feature type="chain" id="PRO_5039415222" evidence="2">
    <location>
        <begin position="27"/>
        <end position="144"/>
    </location>
</feature>
<dbReference type="PROSITE" id="PS50004">
    <property type="entry name" value="C2"/>
    <property type="match status" value="1"/>
</dbReference>
<feature type="signal peptide" evidence="2">
    <location>
        <begin position="1"/>
        <end position="26"/>
    </location>
</feature>
<proteinExistence type="predicted"/>
<sequence>MMILQSQRLKMKVFVVFCLLGPLCAAADPCLNTPVEVVVSNGIGLTGDFPDDPEPYVVVNIGNQTRTTRVIESTSSPDWWETFHFNPDRVSTMKINVWDEDSGLRGDYNLLGTCKEKLLKSEKPQDVTCFVKDGGLVNLFYTCQ</sequence>
<dbReference type="InterPro" id="IPR000008">
    <property type="entry name" value="C2_dom"/>
</dbReference>
<dbReference type="GO" id="GO:0001913">
    <property type="term" value="P:T cell mediated cytotoxicity"/>
    <property type="evidence" value="ECO:0007669"/>
    <property type="project" value="TreeGrafter"/>
</dbReference>
<dbReference type="Gene3D" id="2.60.40.150">
    <property type="entry name" value="C2 domain"/>
    <property type="match status" value="1"/>
</dbReference>
<gene>
    <name evidence="4" type="ORF">G4P62_017074</name>
</gene>
<dbReference type="SMART" id="SM00239">
    <property type="entry name" value="C2"/>
    <property type="match status" value="1"/>
</dbReference>
<organism evidence="4 5">
    <name type="scientific">Nothobranchius furzeri</name>
    <name type="common">Turquoise killifish</name>
    <dbReference type="NCBI Taxonomy" id="105023"/>
    <lineage>
        <taxon>Eukaryota</taxon>
        <taxon>Metazoa</taxon>
        <taxon>Chordata</taxon>
        <taxon>Craniata</taxon>
        <taxon>Vertebrata</taxon>
        <taxon>Euteleostomi</taxon>
        <taxon>Actinopterygii</taxon>
        <taxon>Neopterygii</taxon>
        <taxon>Teleostei</taxon>
        <taxon>Neoteleostei</taxon>
        <taxon>Acanthomorphata</taxon>
        <taxon>Ovalentaria</taxon>
        <taxon>Atherinomorphae</taxon>
        <taxon>Cyprinodontiformes</taxon>
        <taxon>Nothobranchiidae</taxon>
        <taxon>Nothobranchius</taxon>
    </lineage>
</organism>
<name>A0A9D3BAX8_NOTFU</name>
<dbReference type="PANTHER" id="PTHR46096:SF3">
    <property type="entry name" value="PERFORIN-1"/>
    <property type="match status" value="1"/>
</dbReference>
<evidence type="ECO:0000256" key="2">
    <source>
        <dbReference type="SAM" id="SignalP"/>
    </source>
</evidence>
<dbReference type="OMA" id="QAEANSC"/>
<dbReference type="InterPro" id="IPR052784">
    <property type="entry name" value="Perforin-1_pore-forming"/>
</dbReference>
<evidence type="ECO:0000259" key="3">
    <source>
        <dbReference type="PROSITE" id="PS50004"/>
    </source>
</evidence>
<keyword evidence="1 2" id="KW-0732">Signal</keyword>
<dbReference type="Pfam" id="PF00168">
    <property type="entry name" value="C2"/>
    <property type="match status" value="1"/>
</dbReference>
<dbReference type="AlphaFoldDB" id="A0A9D3BAX8"/>
<protein>
    <submittedName>
        <fullName evidence="4">Perforin-1-like</fullName>
    </submittedName>
</protein>
<dbReference type="GO" id="GO:0051607">
    <property type="term" value="P:defense response to virus"/>
    <property type="evidence" value="ECO:0007669"/>
    <property type="project" value="TreeGrafter"/>
</dbReference>
<dbReference type="CDD" id="cd00030">
    <property type="entry name" value="C2"/>
    <property type="match status" value="1"/>
</dbReference>